<keyword evidence="2" id="KW-0812">Transmembrane</keyword>
<gene>
    <name evidence="3" type="ORF">ACFPJ6_09950</name>
</gene>
<keyword evidence="2" id="KW-1133">Transmembrane helix</keyword>
<keyword evidence="4" id="KW-1185">Reference proteome</keyword>
<dbReference type="EMBL" id="JBHSLD010000009">
    <property type="protein sequence ID" value="MFC5381114.1"/>
    <property type="molecule type" value="Genomic_DNA"/>
</dbReference>
<accession>A0ABW0GMJ3</accession>
<sequence>MTATLARPARGHRAEHRAERGSPARATGAWTLTRFALRRDRVRLPLWIAAAAGLVGIQSVSSQGVYDSPGALEAYARAAEASAAVVAMTGRPVGLDTVARAVSFEIFATVAVVVCLMAVFTVVRHTRTDEEAGRAELVLSAQVGRRAPLLAALAVATAACAAVAVAVGLVGVVTGLPAEGSWLLGASLGGTGLVLAGVAAVAAQVSEHGRAASAIGGVAIGVAFLLRAVGDVQQNVLSWLSPMGWGQAAYPFHLDRWWPLLLQVGTAVALAVVAVALLDRRDVDAGLIRPRPGRRSAGPLLRGPLGLAWRLQRASFLGWGAGIVVTAVTYGSLVEATLDLVDAAPEIVEFLPGGADDLVDGYLVVSIGFMSLLVTAYAVIAALRARSEEQAGRAEPVLATPVHRWAFSGAHALVALVGSAVLMVGGGVVLGLTAVATGSDERVLGDVVLASVVTVPAVWVVVGVAVLLQGVSARAGSLAWLALAWAAVVLLLADSLDLPGWARGVSPFHHLPQVPLEEASWGAPLVLTALGLALVAAGLAAFRRRDLATE</sequence>
<feature type="transmembrane region" description="Helical" evidence="2">
    <location>
        <begin position="447"/>
        <end position="468"/>
    </location>
</feature>
<feature type="transmembrane region" description="Helical" evidence="2">
    <location>
        <begin position="101"/>
        <end position="123"/>
    </location>
</feature>
<organism evidence="3 4">
    <name type="scientific">Aquipuribacter nitratireducens</name>
    <dbReference type="NCBI Taxonomy" id="650104"/>
    <lineage>
        <taxon>Bacteria</taxon>
        <taxon>Bacillati</taxon>
        <taxon>Actinomycetota</taxon>
        <taxon>Actinomycetes</taxon>
        <taxon>Micrococcales</taxon>
        <taxon>Intrasporangiaceae</taxon>
        <taxon>Aquipuribacter</taxon>
    </lineage>
</organism>
<feature type="transmembrane region" description="Helical" evidence="2">
    <location>
        <begin position="210"/>
        <end position="230"/>
    </location>
</feature>
<feature type="transmembrane region" description="Helical" evidence="2">
    <location>
        <begin position="480"/>
        <end position="501"/>
    </location>
</feature>
<feature type="transmembrane region" description="Helical" evidence="2">
    <location>
        <begin position="361"/>
        <end position="383"/>
    </location>
</feature>
<evidence type="ECO:0000313" key="4">
    <source>
        <dbReference type="Proteomes" id="UP001596122"/>
    </source>
</evidence>
<feature type="transmembrane region" description="Helical" evidence="2">
    <location>
        <begin position="413"/>
        <end position="435"/>
    </location>
</feature>
<evidence type="ECO:0000256" key="1">
    <source>
        <dbReference type="SAM" id="MobiDB-lite"/>
    </source>
</evidence>
<protein>
    <submittedName>
        <fullName evidence="3">ABC transporter permease</fullName>
    </submittedName>
</protein>
<feature type="transmembrane region" description="Helical" evidence="2">
    <location>
        <begin position="44"/>
        <end position="61"/>
    </location>
</feature>
<keyword evidence="2" id="KW-0472">Membrane</keyword>
<feature type="region of interest" description="Disordered" evidence="1">
    <location>
        <begin position="1"/>
        <end position="24"/>
    </location>
</feature>
<feature type="transmembrane region" description="Helical" evidence="2">
    <location>
        <begin position="521"/>
        <end position="542"/>
    </location>
</feature>
<evidence type="ECO:0000256" key="2">
    <source>
        <dbReference type="SAM" id="Phobius"/>
    </source>
</evidence>
<dbReference type="Proteomes" id="UP001596122">
    <property type="component" value="Unassembled WGS sequence"/>
</dbReference>
<feature type="transmembrane region" description="Helical" evidence="2">
    <location>
        <begin position="316"/>
        <end position="333"/>
    </location>
</feature>
<proteinExistence type="predicted"/>
<reference evidence="4" key="1">
    <citation type="journal article" date="2019" name="Int. J. Syst. Evol. Microbiol.">
        <title>The Global Catalogue of Microorganisms (GCM) 10K type strain sequencing project: providing services to taxonomists for standard genome sequencing and annotation.</title>
        <authorList>
            <consortium name="The Broad Institute Genomics Platform"/>
            <consortium name="The Broad Institute Genome Sequencing Center for Infectious Disease"/>
            <person name="Wu L."/>
            <person name="Ma J."/>
        </authorList>
    </citation>
    <scope>NUCLEOTIDE SEQUENCE [LARGE SCALE GENOMIC DNA]</scope>
    <source>
        <strain evidence="4">CCUG 43114</strain>
    </source>
</reference>
<comment type="caution">
    <text evidence="3">The sequence shown here is derived from an EMBL/GenBank/DDBJ whole genome shotgun (WGS) entry which is preliminary data.</text>
</comment>
<feature type="transmembrane region" description="Helical" evidence="2">
    <location>
        <begin position="182"/>
        <end position="203"/>
    </location>
</feature>
<dbReference type="RefSeq" id="WP_340270493.1">
    <property type="nucleotide sequence ID" value="NZ_JBBEOG010000007.1"/>
</dbReference>
<name>A0ABW0GMJ3_9MICO</name>
<feature type="transmembrane region" description="Helical" evidence="2">
    <location>
        <begin position="149"/>
        <end position="176"/>
    </location>
</feature>
<evidence type="ECO:0000313" key="3">
    <source>
        <dbReference type="EMBL" id="MFC5381114.1"/>
    </source>
</evidence>
<feature type="transmembrane region" description="Helical" evidence="2">
    <location>
        <begin position="257"/>
        <end position="278"/>
    </location>
</feature>